<dbReference type="InterPro" id="IPR014245">
    <property type="entry name" value="Spore_III_AF"/>
</dbReference>
<dbReference type="Pfam" id="PF09581">
    <property type="entry name" value="Spore_III_AF"/>
    <property type="match status" value="1"/>
</dbReference>
<protein>
    <submittedName>
        <fullName evidence="2">Stage III sporulation protein AF</fullName>
    </submittedName>
</protein>
<keyword evidence="1" id="KW-0812">Transmembrane</keyword>
<name>A0ABP7VGP9_9BACI</name>
<reference evidence="3" key="1">
    <citation type="journal article" date="2019" name="Int. J. Syst. Evol. Microbiol.">
        <title>The Global Catalogue of Microorganisms (GCM) 10K type strain sequencing project: providing services to taxonomists for standard genome sequencing and annotation.</title>
        <authorList>
            <consortium name="The Broad Institute Genomics Platform"/>
            <consortium name="The Broad Institute Genome Sequencing Center for Infectious Disease"/>
            <person name="Wu L."/>
            <person name="Ma J."/>
        </authorList>
    </citation>
    <scope>NUCLEOTIDE SEQUENCE [LARGE SCALE GENOMIC DNA]</scope>
    <source>
        <strain evidence="3">JCM 17250</strain>
    </source>
</reference>
<evidence type="ECO:0000256" key="1">
    <source>
        <dbReference type="SAM" id="Phobius"/>
    </source>
</evidence>
<dbReference type="EMBL" id="BAABDL010000053">
    <property type="protein sequence ID" value="GAA4065980.1"/>
    <property type="molecule type" value="Genomic_DNA"/>
</dbReference>
<organism evidence="2 3">
    <name type="scientific">Amphibacillus indicireducens</name>
    <dbReference type="NCBI Taxonomy" id="1076330"/>
    <lineage>
        <taxon>Bacteria</taxon>
        <taxon>Bacillati</taxon>
        <taxon>Bacillota</taxon>
        <taxon>Bacilli</taxon>
        <taxon>Bacillales</taxon>
        <taxon>Bacillaceae</taxon>
        <taxon>Amphibacillus</taxon>
    </lineage>
</organism>
<sequence length="202" mass="23507">MNFLTNWITQMIVLIFIMMLTLMVLPDRSMKKYAQFSLSIIFMFLFIQPITTLFNINISDESNKIVDSLFGSNSRSVLENEIDLKKKEIQATSDAYVIDEMANQLKAEMEDEFAQVFEYELKRVDIFSETDQAIVIEELVFHFTITDNNHQTLLIEPVIISASNHKIDHDQQTINDNQQILNWFSNKLSVNQNQIQISWEGG</sequence>
<dbReference type="RefSeq" id="WP_344911083.1">
    <property type="nucleotide sequence ID" value="NZ_BAABDL010000053.1"/>
</dbReference>
<evidence type="ECO:0000313" key="3">
    <source>
        <dbReference type="Proteomes" id="UP001501734"/>
    </source>
</evidence>
<feature type="transmembrane region" description="Helical" evidence="1">
    <location>
        <begin position="6"/>
        <end position="25"/>
    </location>
</feature>
<comment type="caution">
    <text evidence="2">The sequence shown here is derived from an EMBL/GenBank/DDBJ whole genome shotgun (WGS) entry which is preliminary data.</text>
</comment>
<keyword evidence="1" id="KW-1133">Transmembrane helix</keyword>
<dbReference type="NCBIfam" id="TIGR02896">
    <property type="entry name" value="spore_III_AF"/>
    <property type="match status" value="1"/>
</dbReference>
<evidence type="ECO:0000313" key="2">
    <source>
        <dbReference type="EMBL" id="GAA4065980.1"/>
    </source>
</evidence>
<dbReference type="Proteomes" id="UP001501734">
    <property type="component" value="Unassembled WGS sequence"/>
</dbReference>
<accession>A0ABP7VGP9</accession>
<keyword evidence="3" id="KW-1185">Reference proteome</keyword>
<proteinExistence type="predicted"/>
<feature type="transmembrane region" description="Helical" evidence="1">
    <location>
        <begin position="37"/>
        <end position="56"/>
    </location>
</feature>
<gene>
    <name evidence="2" type="primary">spoIIIAF</name>
    <name evidence="2" type="ORF">GCM10022410_10530</name>
</gene>
<keyword evidence="1" id="KW-0472">Membrane</keyword>